<reference evidence="1 2" key="1">
    <citation type="submission" date="2015-09" db="EMBL/GenBank/DDBJ databases">
        <title>Genome announcement of multiple Pseudomonas syringae strains.</title>
        <authorList>
            <person name="Thakur S."/>
            <person name="Wang P.W."/>
            <person name="Gong Y."/>
            <person name="Weir B.S."/>
            <person name="Guttman D.S."/>
        </authorList>
    </citation>
    <scope>NUCLEOTIDE SEQUENCE [LARGE SCALE GENOMIC DNA]</scope>
    <source>
        <strain evidence="1 2">ICMP3507</strain>
    </source>
</reference>
<gene>
    <name evidence="1" type="ORF">ALO35_102228</name>
</gene>
<protein>
    <submittedName>
        <fullName evidence="1">Uncharacterized protein</fullName>
    </submittedName>
</protein>
<name>A0A0P9STY5_PSEAV</name>
<dbReference type="EMBL" id="LJQP01000310">
    <property type="protein sequence ID" value="KPX64603.1"/>
    <property type="molecule type" value="Genomic_DNA"/>
</dbReference>
<dbReference type="PATRIC" id="fig|53707.9.peg.2013"/>
<dbReference type="AlphaFoldDB" id="A0A0P9STY5"/>
<comment type="caution">
    <text evidence="1">The sequence shown here is derived from an EMBL/GenBank/DDBJ whole genome shotgun (WGS) entry which is preliminary data.</text>
</comment>
<accession>A0A0P9STY5</accession>
<evidence type="ECO:0000313" key="2">
    <source>
        <dbReference type="Proteomes" id="UP000050265"/>
    </source>
</evidence>
<sequence length="62" mass="6908">MLLSQQQCVILVQCVPGSPEPGAMLWLVTMVRPGLFHFHVPEAGNCQAAFQCMNSWLAVVWH</sequence>
<evidence type="ECO:0000313" key="1">
    <source>
        <dbReference type="EMBL" id="KPX64603.1"/>
    </source>
</evidence>
<proteinExistence type="predicted"/>
<dbReference type="Proteomes" id="UP000050265">
    <property type="component" value="Unassembled WGS sequence"/>
</dbReference>
<organism evidence="1 2">
    <name type="scientific">Pseudomonas amygdali pv. lachrymans</name>
    <name type="common">Pseudomonas syringae pv. lachrymans</name>
    <dbReference type="NCBI Taxonomy" id="53707"/>
    <lineage>
        <taxon>Bacteria</taxon>
        <taxon>Pseudomonadati</taxon>
        <taxon>Pseudomonadota</taxon>
        <taxon>Gammaproteobacteria</taxon>
        <taxon>Pseudomonadales</taxon>
        <taxon>Pseudomonadaceae</taxon>
        <taxon>Pseudomonas</taxon>
        <taxon>Pseudomonas amygdali</taxon>
    </lineage>
</organism>